<feature type="compositionally biased region" description="Basic and acidic residues" evidence="1">
    <location>
        <begin position="885"/>
        <end position="910"/>
    </location>
</feature>
<dbReference type="OrthoDB" id="4810499at2759"/>
<dbReference type="Pfam" id="PF13391">
    <property type="entry name" value="HNH_2"/>
    <property type="match status" value="1"/>
</dbReference>
<evidence type="ECO:0000313" key="3">
    <source>
        <dbReference type="EMBL" id="KAF0323311.1"/>
    </source>
</evidence>
<name>A0A8H3W6G1_9PEZI</name>
<dbReference type="EMBL" id="WOWK01000053">
    <property type="protein sequence ID" value="KAF0323311.1"/>
    <property type="molecule type" value="Genomic_DNA"/>
</dbReference>
<gene>
    <name evidence="3" type="ORF">GQ607_009429</name>
</gene>
<sequence length="1426" mass="162548">MDPNYITILSEQDINDFWHLLHAWATEDDPTRRQTQLDRQLLRLFFKSRPEHSMGSILAAPERFDFLGEQDLSVRLGLIKAIHGYLQANIAVLADESSGDLRRPGDTSRPFKLKNSELLSQTRFWAALWPLDLDRLQTIHDRLRDDQRGFPKVFFLSLGVLHEFVWWSNIIFLSRQLHRYWAMGVFALEPLGYDSRLKESADALLFDAPLKTPTAEPPITPSLSTATSVPATPSTATSAPTTSIPATMGPGENKSNKRVPPAEGKEMATLEYCIKLRFHWLPKTSISSLRAPLTADILNNSPRPLFVEFDKIQDEFQAACGRAIDTVAKMFEFFKQYLRSRPAPTSSILGATGRYDFLDDDWSIRRDIIQDIHRLLQANTALLKKENRGDVAKPGDNSRPVMFNSRDVINQARFWAALWSLERPRLDAIHRSLLANEDGFPGDLMESLGMVHEFVWWGKFNRVSLCVLRTDIEEANSRRAGGKCCITGRDDAERCYIIPSWTLMRPERSKCLILHMGGLFGAEAMDHLRRLVRDRINTARNIIYLSRELQKLWDQGVFALEPLGYDSRPKGREAGASVEHLDKQDLEHCLKLRFQWLPKTSVQNLRQTASPDLLSTSPRDLIQEFEMNEELQADIGRRINSGETITIWADRREDLPAIGFLRVRWLACLIHRFTGGADPKIYEPPFPGSDDIYAIGTLPVHPTELGSEMLASPPRSMAAIGIAPQRIDDLDEEICIHSNYDLRSPHDTSRPELCTYRQILNQVRYWSTFLSLPMKRLKKIHKVLNDEDPEERDDMFHIVMIGLLVVPEMIWMFTRNPTDKKTVKAVRQRDGGVCCITGKIKAECCYIFPFWTSTCNRIWPMMHLICTFLGPGYKVLASRMQKGGHTTEHVAPEPKSIPRSDVGKGKKMDGVVDDEEPQEIEHGIKIRFHGLPATTLEHMKVDNPHPCTTDPRSFKVSCNSLENPMRNMSTTVDVDNCPGLSSPFEDDLSSRLDLISSIHNHLHTDKKKLRFDVLWDKGRPGDSNRPRTYQLGDVLPQARFWATLLSLNIDRLRALHDETLNDRGYLFGFFLGAIPEFVWWFIRVPLEHSENTADIRDGNRCCITGQNDAQQCHIIPLWTSIRRERTKFLLSELYDIFGYETVTRIEWAVDRELRKPSLMNTFCLSRRLQAISQNGAFVLEPVGYVTRPKKTKEDGDALCQSSSRGPGSFMAAAFRSMSRFTKIGNSPETTTSTEGTDQVNGQESKLEYALARSLINNWSQEQTDADPNEYGLQLRFQRLPATSLHHLRADGPDLRTDPRTIFKPLKERDQEFGGHNAGQIRDGQIFTVWADNIKDLPNWDFLQLRSLACRIHRLGGGADPSLYEPPRPDSDDMFAVGELHRKFEEKCKLEKRLAKLYKELGGDKDVVGINPTKCHFCGAHNDPGSR</sequence>
<evidence type="ECO:0000259" key="2">
    <source>
        <dbReference type="Pfam" id="PF13391"/>
    </source>
</evidence>
<feature type="compositionally biased region" description="Low complexity" evidence="1">
    <location>
        <begin position="221"/>
        <end position="247"/>
    </location>
</feature>
<organism evidence="3 4">
    <name type="scientific">Colletotrichum asianum</name>
    <dbReference type="NCBI Taxonomy" id="702518"/>
    <lineage>
        <taxon>Eukaryota</taxon>
        <taxon>Fungi</taxon>
        <taxon>Dikarya</taxon>
        <taxon>Ascomycota</taxon>
        <taxon>Pezizomycotina</taxon>
        <taxon>Sordariomycetes</taxon>
        <taxon>Hypocreomycetidae</taxon>
        <taxon>Glomerellales</taxon>
        <taxon>Glomerellaceae</taxon>
        <taxon>Colletotrichum</taxon>
        <taxon>Colletotrichum gloeosporioides species complex</taxon>
    </lineage>
</organism>
<feature type="region of interest" description="Disordered" evidence="1">
    <location>
        <begin position="884"/>
        <end position="911"/>
    </location>
</feature>
<dbReference type="Proteomes" id="UP000434172">
    <property type="component" value="Unassembled WGS sequence"/>
</dbReference>
<keyword evidence="4" id="KW-1185">Reference proteome</keyword>
<comment type="caution">
    <text evidence="3">The sequence shown here is derived from an EMBL/GenBank/DDBJ whole genome shotgun (WGS) entry which is preliminary data.</text>
</comment>
<protein>
    <recommendedName>
        <fullName evidence="2">HNH nuclease domain-containing protein</fullName>
    </recommendedName>
</protein>
<dbReference type="InterPro" id="IPR003615">
    <property type="entry name" value="HNH_nuc"/>
</dbReference>
<evidence type="ECO:0000256" key="1">
    <source>
        <dbReference type="SAM" id="MobiDB-lite"/>
    </source>
</evidence>
<evidence type="ECO:0000313" key="4">
    <source>
        <dbReference type="Proteomes" id="UP000434172"/>
    </source>
</evidence>
<proteinExistence type="predicted"/>
<accession>A0A8H3W6G1</accession>
<feature type="domain" description="HNH nuclease" evidence="2">
    <location>
        <begin position="484"/>
        <end position="560"/>
    </location>
</feature>
<feature type="region of interest" description="Disordered" evidence="1">
    <location>
        <begin position="215"/>
        <end position="262"/>
    </location>
</feature>
<reference evidence="3 4" key="1">
    <citation type="submission" date="2019-12" db="EMBL/GenBank/DDBJ databases">
        <title>A genome sequence resource for the geographically widespread anthracnose pathogen Colletotrichum asianum.</title>
        <authorList>
            <person name="Meng Y."/>
        </authorList>
    </citation>
    <scope>NUCLEOTIDE SEQUENCE [LARGE SCALE GENOMIC DNA]</scope>
    <source>
        <strain evidence="3 4">ICMP 18580</strain>
    </source>
</reference>